<dbReference type="RefSeq" id="WP_064991855.1">
    <property type="nucleotide sequence ID" value="NZ_CP033361.1"/>
</dbReference>
<dbReference type="SUPFAM" id="SSF48208">
    <property type="entry name" value="Six-hairpin glycosidases"/>
    <property type="match status" value="1"/>
</dbReference>
<dbReference type="InterPro" id="IPR008928">
    <property type="entry name" value="6-hairpin_glycosidase_sf"/>
</dbReference>
<evidence type="ECO:0000256" key="4">
    <source>
        <dbReference type="ARBA" id="ARBA00022679"/>
    </source>
</evidence>
<evidence type="ECO:0000313" key="14">
    <source>
        <dbReference type="Proteomes" id="UP000503339"/>
    </source>
</evidence>
<dbReference type="GO" id="GO:0000271">
    <property type="term" value="P:polysaccharide biosynthetic process"/>
    <property type="evidence" value="ECO:0007669"/>
    <property type="project" value="InterPro"/>
</dbReference>
<dbReference type="InterPro" id="IPR034116">
    <property type="entry name" value="AGE_dom"/>
</dbReference>
<comment type="similarity">
    <text evidence="1 10">Belongs to the mannose-6-phosphate isomerase type 2 family.</text>
</comment>
<dbReference type="InterPro" id="IPR005835">
    <property type="entry name" value="NTP_transferase_dom"/>
</dbReference>
<dbReference type="EC" id="2.7.7.13" evidence="3"/>
<dbReference type="InterPro" id="IPR049577">
    <property type="entry name" value="GMPP_N"/>
</dbReference>
<dbReference type="EMBL" id="CP033361">
    <property type="protein sequence ID" value="QKC78282.1"/>
    <property type="molecule type" value="Genomic_DNA"/>
</dbReference>
<dbReference type="Gene3D" id="3.90.550.10">
    <property type="entry name" value="Spore Coat Polysaccharide Biosynthesis Protein SpsA, Chain A"/>
    <property type="match status" value="1"/>
</dbReference>
<evidence type="ECO:0000256" key="8">
    <source>
        <dbReference type="ARBA" id="ARBA00023235"/>
    </source>
</evidence>
<dbReference type="AlphaFoldDB" id="A0A6M7UN57"/>
<accession>A0A6M7UN57</accession>
<proteinExistence type="inferred from homology"/>
<dbReference type="InterPro" id="IPR006375">
    <property type="entry name" value="Man1P_GuaTrfase/Man6P_Isoase"/>
</dbReference>
<evidence type="ECO:0000259" key="11">
    <source>
        <dbReference type="Pfam" id="PF00483"/>
    </source>
</evidence>
<dbReference type="SUPFAM" id="SSF159283">
    <property type="entry name" value="Guanosine diphospho-D-mannose pyrophosphorylase/mannose-6-phosphate isomerase linker domain"/>
    <property type="match status" value="1"/>
</dbReference>
<dbReference type="CDD" id="cd02509">
    <property type="entry name" value="GDP-M1P_Guanylyltransferase"/>
    <property type="match status" value="1"/>
</dbReference>
<feature type="domain" description="Nucleotidyl transferase" evidence="11">
    <location>
        <begin position="9"/>
        <end position="287"/>
    </location>
</feature>
<dbReference type="NCBIfam" id="TIGR01479">
    <property type="entry name" value="GMP_PMI"/>
    <property type="match status" value="1"/>
</dbReference>
<evidence type="ECO:0000256" key="1">
    <source>
        <dbReference type="ARBA" id="ARBA00006115"/>
    </source>
</evidence>
<dbReference type="SUPFAM" id="SSF53448">
    <property type="entry name" value="Nucleotide-diphospho-sugar transferases"/>
    <property type="match status" value="1"/>
</dbReference>
<dbReference type="GO" id="GO:0016853">
    <property type="term" value="F:isomerase activity"/>
    <property type="evidence" value="ECO:0007669"/>
    <property type="project" value="UniProtKB-KW"/>
</dbReference>
<evidence type="ECO:0000313" key="13">
    <source>
        <dbReference type="EMBL" id="QKC78282.1"/>
    </source>
</evidence>
<comment type="similarity">
    <text evidence="2">Belongs to the N-acylglucosamine 2-epimerase family.</text>
</comment>
<comment type="catalytic activity">
    <reaction evidence="9">
        <text>alpha-D-mannose 1-phosphate + GTP + H(+) = GDP-alpha-D-mannose + diphosphate</text>
        <dbReference type="Rhea" id="RHEA:15229"/>
        <dbReference type="ChEBI" id="CHEBI:15378"/>
        <dbReference type="ChEBI" id="CHEBI:33019"/>
        <dbReference type="ChEBI" id="CHEBI:37565"/>
        <dbReference type="ChEBI" id="CHEBI:57527"/>
        <dbReference type="ChEBI" id="CHEBI:58409"/>
        <dbReference type="EC" id="2.7.7.13"/>
    </reaction>
</comment>
<dbReference type="Gene3D" id="1.50.10.10">
    <property type="match status" value="1"/>
</dbReference>
<dbReference type="InterPro" id="IPR029044">
    <property type="entry name" value="Nucleotide-diphossugar_trans"/>
</dbReference>
<dbReference type="GO" id="GO:0005525">
    <property type="term" value="F:GTP binding"/>
    <property type="evidence" value="ECO:0007669"/>
    <property type="project" value="UniProtKB-KW"/>
</dbReference>
<keyword evidence="5 13" id="KW-0548">Nucleotidyltransferase</keyword>
<evidence type="ECO:0000256" key="3">
    <source>
        <dbReference type="ARBA" id="ARBA00012387"/>
    </source>
</evidence>
<gene>
    <name evidence="13" type="ORF">EB233_24600</name>
</gene>
<evidence type="ECO:0000256" key="2">
    <source>
        <dbReference type="ARBA" id="ARBA00008558"/>
    </source>
</evidence>
<dbReference type="GO" id="GO:0004475">
    <property type="term" value="F:mannose-1-phosphate guanylyltransferase (GTP) activity"/>
    <property type="evidence" value="ECO:0007669"/>
    <property type="project" value="UniProtKB-EC"/>
</dbReference>
<evidence type="ECO:0000256" key="5">
    <source>
        <dbReference type="ARBA" id="ARBA00022695"/>
    </source>
</evidence>
<dbReference type="Pfam" id="PF07221">
    <property type="entry name" value="GlcNAc_2-epim"/>
    <property type="match status" value="1"/>
</dbReference>
<evidence type="ECO:0000256" key="9">
    <source>
        <dbReference type="ARBA" id="ARBA00047343"/>
    </source>
</evidence>
<dbReference type="InterPro" id="IPR010819">
    <property type="entry name" value="AGE/CE"/>
</dbReference>
<protein>
    <recommendedName>
        <fullName evidence="3">mannose-1-phosphate guanylyltransferase</fullName>
        <ecNumber evidence="3">2.7.7.13</ecNumber>
    </recommendedName>
</protein>
<feature type="domain" description="MannoseP isomerase/GMP-like beta-helix" evidence="12">
    <location>
        <begin position="295"/>
        <end position="349"/>
    </location>
</feature>
<dbReference type="GO" id="GO:0009298">
    <property type="term" value="P:GDP-mannose biosynthetic process"/>
    <property type="evidence" value="ECO:0007669"/>
    <property type="project" value="TreeGrafter"/>
</dbReference>
<dbReference type="InterPro" id="IPR051161">
    <property type="entry name" value="Mannose-6P_isomerase_type2"/>
</dbReference>
<keyword evidence="14" id="KW-1185">Reference proteome</keyword>
<keyword evidence="4 13" id="KW-0808">Transferase</keyword>
<name>A0A6M7UN57_9HYPH</name>
<keyword evidence="7" id="KW-0342">GTP-binding</keyword>
<dbReference type="Pfam" id="PF22640">
    <property type="entry name" value="ManC_GMP_beta-helix"/>
    <property type="match status" value="1"/>
</dbReference>
<evidence type="ECO:0000256" key="6">
    <source>
        <dbReference type="ARBA" id="ARBA00022741"/>
    </source>
</evidence>
<keyword evidence="8 13" id="KW-0413">Isomerase</keyword>
<reference evidence="13 14" key="1">
    <citation type="submission" date="2018-10" db="EMBL/GenBank/DDBJ databases">
        <authorList>
            <person name="Perry B.J."/>
            <person name="Sullivan J.T."/>
            <person name="Murphy R.J.T."/>
            <person name="Ramsay J.P."/>
            <person name="Ronson C.W."/>
        </authorList>
    </citation>
    <scope>NUCLEOTIDE SEQUENCE [LARGE SCALE GENOMIC DNA]</scope>
    <source>
        <strain evidence="13 14">NZP2014</strain>
    </source>
</reference>
<keyword evidence="6" id="KW-0547">Nucleotide-binding</keyword>
<dbReference type="CDD" id="cd00249">
    <property type="entry name" value="AGE"/>
    <property type="match status" value="1"/>
</dbReference>
<evidence type="ECO:0000256" key="10">
    <source>
        <dbReference type="RuleBase" id="RU004190"/>
    </source>
</evidence>
<dbReference type="KEGG" id="merd:EB233_24600"/>
<dbReference type="InterPro" id="IPR012341">
    <property type="entry name" value="6hp_glycosidase-like_sf"/>
</dbReference>
<dbReference type="FunFam" id="3.90.550.10:FF:000046">
    <property type="entry name" value="Mannose-1-phosphate guanylyltransferase (GDP)"/>
    <property type="match status" value="1"/>
</dbReference>
<organism evidence="13 14">
    <name type="scientific">Mesorhizobium erdmanii</name>
    <dbReference type="NCBI Taxonomy" id="1777866"/>
    <lineage>
        <taxon>Bacteria</taxon>
        <taxon>Pseudomonadati</taxon>
        <taxon>Pseudomonadota</taxon>
        <taxon>Alphaproteobacteria</taxon>
        <taxon>Hyphomicrobiales</taxon>
        <taxon>Phyllobacteriaceae</taxon>
        <taxon>Mesorhizobium</taxon>
    </lineage>
</organism>
<sequence length="745" mass="81931">MTQRIVSFVMSGGVGSRLWPLSREDNPKQFHDLSGDGSMLAKTLRRLTARSGGETPIFLIASERHADRVHADLAGLDLAGGGPLFEPIGRNTAAAVALATLRTLSEFGDSLVLVVPSDHEIATARQFWQSVEAGAEAARAGQLVVFGIKPTQPETGYGYIEVASESGGTFEVSRFFEKPDLATAQSYLQAGNFYWNTGIFLFRAGAMRDAFAAFQPDIWQTTEAAYKAATSDLSGLYMPLELYAAIPSNSIDYAIMEQAKDIAMVPASFRWNDLGSWQSLLDVGPADDQGNVIVGDVVAIDCENSYIRSDGRLLSAIGMKDVAIVSTADATFVAPVSHSQHVKKIVEQLEKSGRLETRFTPAHDRVIESGAWRRRVRHWLFQETLPLWSTSGVDERHGGFYEALGFDASPLMKPKRMRTQARQVYAFAVARAHGWDGPADRLISHGIEFMARQGRTNNGGWVRTLNVDGSVADATEDAYDHSCVLLALAHAHMSGNPDALRLGEETFAFLDAHLEDHRMTGFLETSDGEGERHSNPHMHLLEAFLAWHQATGERTHLRRAARIIDLFRSHFFDWESWTLGEYFDDEWKPSAGEKGTWTEPGHHFEWASLLVDFAGRSGQAELSGFARKLYASAVANGLNRATGLAYGAVSRQGLPLDLISRSWPQAEAVKAAIALDGSGGPDLKPEIEERVGRLFRWHIDPAPLGLWIDRIDERGRSLASDVPASIFYHLVCALTQYLDGTTEKG</sequence>
<dbReference type="InterPro" id="IPR054566">
    <property type="entry name" value="ManC/GMP-like_b-helix"/>
</dbReference>
<evidence type="ECO:0000259" key="12">
    <source>
        <dbReference type="Pfam" id="PF22640"/>
    </source>
</evidence>
<dbReference type="PANTHER" id="PTHR46390">
    <property type="entry name" value="MANNOSE-1-PHOSPHATE GUANYLYLTRANSFERASE"/>
    <property type="match status" value="1"/>
</dbReference>
<dbReference type="PANTHER" id="PTHR46390:SF1">
    <property type="entry name" value="MANNOSE-1-PHOSPHATE GUANYLYLTRANSFERASE"/>
    <property type="match status" value="1"/>
</dbReference>
<dbReference type="Proteomes" id="UP000503339">
    <property type="component" value="Chromosome"/>
</dbReference>
<evidence type="ECO:0000256" key="7">
    <source>
        <dbReference type="ARBA" id="ARBA00023134"/>
    </source>
</evidence>
<dbReference type="Pfam" id="PF00483">
    <property type="entry name" value="NTP_transferase"/>
    <property type="match status" value="1"/>
</dbReference>